<evidence type="ECO:0000313" key="2">
    <source>
        <dbReference type="EMBL" id="CAI2378804.1"/>
    </source>
</evidence>
<reference evidence="2" key="1">
    <citation type="submission" date="2023-07" db="EMBL/GenBank/DDBJ databases">
        <authorList>
            <consortium name="AG Swart"/>
            <person name="Singh M."/>
            <person name="Singh A."/>
            <person name="Seah K."/>
            <person name="Emmerich C."/>
        </authorList>
    </citation>
    <scope>NUCLEOTIDE SEQUENCE</scope>
    <source>
        <strain evidence="2">DP1</strain>
    </source>
</reference>
<organism evidence="2 3">
    <name type="scientific">Euplotes crassus</name>
    <dbReference type="NCBI Taxonomy" id="5936"/>
    <lineage>
        <taxon>Eukaryota</taxon>
        <taxon>Sar</taxon>
        <taxon>Alveolata</taxon>
        <taxon>Ciliophora</taxon>
        <taxon>Intramacronucleata</taxon>
        <taxon>Spirotrichea</taxon>
        <taxon>Hypotrichia</taxon>
        <taxon>Euplotida</taxon>
        <taxon>Euplotidae</taxon>
        <taxon>Moneuplotes</taxon>
    </lineage>
</organism>
<protein>
    <submittedName>
        <fullName evidence="2">Uncharacterized protein</fullName>
    </submittedName>
</protein>
<dbReference type="AlphaFoldDB" id="A0AAD1XTW8"/>
<evidence type="ECO:0000256" key="1">
    <source>
        <dbReference type="SAM" id="MobiDB-lite"/>
    </source>
</evidence>
<dbReference type="Proteomes" id="UP001295684">
    <property type="component" value="Unassembled WGS sequence"/>
</dbReference>
<dbReference type="EMBL" id="CAMPGE010020572">
    <property type="protein sequence ID" value="CAI2378804.1"/>
    <property type="molecule type" value="Genomic_DNA"/>
</dbReference>
<comment type="caution">
    <text evidence="2">The sequence shown here is derived from an EMBL/GenBank/DDBJ whole genome shotgun (WGS) entry which is preliminary data.</text>
</comment>
<keyword evidence="3" id="KW-1185">Reference proteome</keyword>
<gene>
    <name evidence="2" type="ORF">ECRASSUSDP1_LOCUS20204</name>
</gene>
<name>A0AAD1XTW8_EUPCR</name>
<feature type="region of interest" description="Disordered" evidence="1">
    <location>
        <begin position="54"/>
        <end position="85"/>
    </location>
</feature>
<sequence length="171" mass="19731">MIHRRVSSTSTFFTVDQSSPPASPNVCLTPAKVNEVKTMNFRCKSTKSILTKLKQKDPRKSTKNRISNVKKRRETSTIPNERFGRYDSNGLEIDTDFKEFYFESQQQISKRRSTVQEPLVYQFLEGNPFGFTPYDSGKIIGNYNFKETDLKIFSEPDIDDQKSSVFLTSET</sequence>
<evidence type="ECO:0000313" key="3">
    <source>
        <dbReference type="Proteomes" id="UP001295684"/>
    </source>
</evidence>
<proteinExistence type="predicted"/>
<accession>A0AAD1XTW8</accession>